<evidence type="ECO:0000313" key="1">
    <source>
        <dbReference type="EMBL" id="CAF1426839.1"/>
    </source>
</evidence>
<dbReference type="Proteomes" id="UP000663834">
    <property type="component" value="Unassembled WGS sequence"/>
</dbReference>
<evidence type="ECO:0000313" key="3">
    <source>
        <dbReference type="EMBL" id="CAF3885207.1"/>
    </source>
</evidence>
<evidence type="ECO:0000313" key="5">
    <source>
        <dbReference type="Proteomes" id="UP000663834"/>
    </source>
</evidence>
<evidence type="ECO:0000313" key="2">
    <source>
        <dbReference type="EMBL" id="CAF1626811.1"/>
    </source>
</evidence>
<dbReference type="Proteomes" id="UP000663855">
    <property type="component" value="Unassembled WGS sequence"/>
</dbReference>
<reference evidence="2" key="1">
    <citation type="submission" date="2021-02" db="EMBL/GenBank/DDBJ databases">
        <authorList>
            <person name="Nowell W R."/>
        </authorList>
    </citation>
    <scope>NUCLEOTIDE SEQUENCE</scope>
</reference>
<organism evidence="2 5">
    <name type="scientific">Rotaria magnacalcarata</name>
    <dbReference type="NCBI Taxonomy" id="392030"/>
    <lineage>
        <taxon>Eukaryota</taxon>
        <taxon>Metazoa</taxon>
        <taxon>Spiralia</taxon>
        <taxon>Gnathifera</taxon>
        <taxon>Rotifera</taxon>
        <taxon>Eurotatoria</taxon>
        <taxon>Bdelloidea</taxon>
        <taxon>Philodinida</taxon>
        <taxon>Philodinidae</taxon>
        <taxon>Rotaria</taxon>
    </lineage>
</organism>
<dbReference type="Proteomes" id="UP000681720">
    <property type="component" value="Unassembled WGS sequence"/>
</dbReference>
<proteinExistence type="predicted"/>
<dbReference type="AlphaFoldDB" id="A0A816D003"/>
<name>A0A816D003_9BILA</name>
<dbReference type="EMBL" id="CAJNOV010010880">
    <property type="protein sequence ID" value="CAF1426839.1"/>
    <property type="molecule type" value="Genomic_DNA"/>
</dbReference>
<dbReference type="InterPro" id="IPR011990">
    <property type="entry name" value="TPR-like_helical_dom_sf"/>
</dbReference>
<dbReference type="EMBL" id="CAJOBJ010001559">
    <property type="protein sequence ID" value="CAF3885207.1"/>
    <property type="molecule type" value="Genomic_DNA"/>
</dbReference>
<comment type="caution">
    <text evidence="2">The sequence shown here is derived from an EMBL/GenBank/DDBJ whole genome shotgun (WGS) entry which is preliminary data.</text>
</comment>
<dbReference type="EMBL" id="CAJNOW010013895">
    <property type="protein sequence ID" value="CAF1626811.1"/>
    <property type="molecule type" value="Genomic_DNA"/>
</dbReference>
<dbReference type="Proteomes" id="UP000681967">
    <property type="component" value="Unassembled WGS sequence"/>
</dbReference>
<dbReference type="Pfam" id="PF13181">
    <property type="entry name" value="TPR_8"/>
    <property type="match status" value="1"/>
</dbReference>
<accession>A0A816D003</accession>
<evidence type="ECO:0000313" key="4">
    <source>
        <dbReference type="EMBL" id="CAF3895278.1"/>
    </source>
</evidence>
<dbReference type="SUPFAM" id="SSF81901">
    <property type="entry name" value="HCP-like"/>
    <property type="match status" value="1"/>
</dbReference>
<dbReference type="InterPro" id="IPR019734">
    <property type="entry name" value="TPR_rpt"/>
</dbReference>
<protein>
    <submittedName>
        <fullName evidence="2">Uncharacterized protein</fullName>
    </submittedName>
</protein>
<dbReference type="EMBL" id="CAJOBH010002209">
    <property type="protein sequence ID" value="CAF3895278.1"/>
    <property type="molecule type" value="Genomic_DNA"/>
</dbReference>
<gene>
    <name evidence="4" type="ORF">BYL167_LOCUS8180</name>
    <name evidence="1" type="ORF">CJN711_LOCUS23335</name>
    <name evidence="3" type="ORF">GIL414_LOCUS5752</name>
    <name evidence="2" type="ORF">KQP761_LOCUS25502</name>
</gene>
<sequence>MGQYDKAICYYRVSLEPLTVNGDNEDIIYTNIAKRFETKGDLSQELKNYLLAIKVQVIEYASWHTESGKTYCAIGDIYEKERNTTLSIKYLDKAFCYLILLEKQQLVSKLFDSDLAETCDYLDLIHEKRDNHQEAMASFEKASNKLRPWYIVCQQLTSSDIQKIMCPFLGMIPPPLFRYLRFPIMELLLTDN</sequence>
<dbReference type="Gene3D" id="1.25.40.10">
    <property type="entry name" value="Tetratricopeptide repeat domain"/>
    <property type="match status" value="1"/>
</dbReference>